<reference evidence="1" key="1">
    <citation type="journal article" date="2023" name="bioRxiv">
        <title>Improved chromosome-level genome assembly for marigold (Tagetes erecta).</title>
        <authorList>
            <person name="Jiang F."/>
            <person name="Yuan L."/>
            <person name="Wang S."/>
            <person name="Wang H."/>
            <person name="Xu D."/>
            <person name="Wang A."/>
            <person name="Fan W."/>
        </authorList>
    </citation>
    <scope>NUCLEOTIDE SEQUENCE</scope>
    <source>
        <strain evidence="1">WSJ</strain>
        <tissue evidence="1">Leaf</tissue>
    </source>
</reference>
<organism evidence="1 2">
    <name type="scientific">Tagetes erecta</name>
    <name type="common">African marigold</name>
    <dbReference type="NCBI Taxonomy" id="13708"/>
    <lineage>
        <taxon>Eukaryota</taxon>
        <taxon>Viridiplantae</taxon>
        <taxon>Streptophyta</taxon>
        <taxon>Embryophyta</taxon>
        <taxon>Tracheophyta</taxon>
        <taxon>Spermatophyta</taxon>
        <taxon>Magnoliopsida</taxon>
        <taxon>eudicotyledons</taxon>
        <taxon>Gunneridae</taxon>
        <taxon>Pentapetalae</taxon>
        <taxon>asterids</taxon>
        <taxon>campanulids</taxon>
        <taxon>Asterales</taxon>
        <taxon>Asteraceae</taxon>
        <taxon>Asteroideae</taxon>
        <taxon>Heliantheae alliance</taxon>
        <taxon>Tageteae</taxon>
        <taxon>Tagetes</taxon>
    </lineage>
</organism>
<dbReference type="AlphaFoldDB" id="A0AAD8LER9"/>
<gene>
    <name evidence="1" type="ORF">QVD17_05947</name>
</gene>
<evidence type="ECO:0000313" key="2">
    <source>
        <dbReference type="Proteomes" id="UP001229421"/>
    </source>
</evidence>
<evidence type="ECO:0000313" key="1">
    <source>
        <dbReference type="EMBL" id="KAK1440122.1"/>
    </source>
</evidence>
<dbReference type="EMBL" id="JAUHHV010000001">
    <property type="protein sequence ID" value="KAK1440122.1"/>
    <property type="molecule type" value="Genomic_DNA"/>
</dbReference>
<name>A0AAD8LER9_TARER</name>
<protein>
    <submittedName>
        <fullName evidence="1">Uncharacterized protein</fullName>
    </submittedName>
</protein>
<proteinExistence type="predicted"/>
<dbReference type="Proteomes" id="UP001229421">
    <property type="component" value="Unassembled WGS sequence"/>
</dbReference>
<comment type="caution">
    <text evidence="1">The sequence shown here is derived from an EMBL/GenBank/DDBJ whole genome shotgun (WGS) entry which is preliminary data.</text>
</comment>
<sequence length="68" mass="7690">MVCWVLGAKRSAFATEKANGQLEGPRLSRTLAKLDSYSEQHWKSHWLDHPKATISLRATPQRPPLHPS</sequence>
<accession>A0AAD8LER9</accession>
<keyword evidence="2" id="KW-1185">Reference proteome</keyword>